<keyword evidence="9" id="KW-0010">Activator</keyword>
<evidence type="ECO:0000256" key="7">
    <source>
        <dbReference type="ARBA" id="ARBA00023015"/>
    </source>
</evidence>
<evidence type="ECO:0000256" key="4">
    <source>
        <dbReference type="ARBA" id="ARBA00022490"/>
    </source>
</evidence>
<evidence type="ECO:0000313" key="18">
    <source>
        <dbReference type="EMBL" id="CAD5117113.1"/>
    </source>
</evidence>
<keyword evidence="8" id="KW-0238">DNA-binding</keyword>
<gene>
    <name evidence="18" type="ORF">DGYR_LOCUS5674</name>
</gene>
<evidence type="ECO:0000256" key="16">
    <source>
        <dbReference type="SAM" id="MobiDB-lite"/>
    </source>
</evidence>
<evidence type="ECO:0000256" key="2">
    <source>
        <dbReference type="ARBA" id="ARBA00004496"/>
    </source>
</evidence>
<proteinExistence type="predicted"/>
<dbReference type="Proteomes" id="UP000549394">
    <property type="component" value="Unassembled WGS sequence"/>
</dbReference>
<evidence type="ECO:0000256" key="6">
    <source>
        <dbReference type="ARBA" id="ARBA00022843"/>
    </source>
</evidence>
<name>A0A7I8VLF5_9ANNE</name>
<evidence type="ECO:0000256" key="14">
    <source>
        <dbReference type="ARBA" id="ARBA00071773"/>
    </source>
</evidence>
<dbReference type="InterPro" id="IPR008917">
    <property type="entry name" value="TF_DNA-bd_sf"/>
</dbReference>
<comment type="subcellular location">
    <subcellularLocation>
        <location evidence="2">Cytoplasm</location>
    </subcellularLocation>
    <subcellularLocation>
        <location evidence="1">Nucleus</location>
    </subcellularLocation>
</comment>
<feature type="compositionally biased region" description="Low complexity" evidence="16">
    <location>
        <begin position="24"/>
        <end position="37"/>
    </location>
</feature>
<evidence type="ECO:0000256" key="12">
    <source>
        <dbReference type="ARBA" id="ARBA00055281"/>
    </source>
</evidence>
<dbReference type="GO" id="GO:0000978">
    <property type="term" value="F:RNA polymerase II cis-regulatory region sequence-specific DNA binding"/>
    <property type="evidence" value="ECO:0007669"/>
    <property type="project" value="TreeGrafter"/>
</dbReference>
<evidence type="ECO:0000313" key="19">
    <source>
        <dbReference type="Proteomes" id="UP000549394"/>
    </source>
</evidence>
<feature type="domain" description="Basic leucine zipper" evidence="17">
    <location>
        <begin position="84"/>
        <end position="170"/>
    </location>
</feature>
<dbReference type="Pfam" id="PF03131">
    <property type="entry name" value="bZIP_Maf"/>
    <property type="match status" value="1"/>
</dbReference>
<evidence type="ECO:0000256" key="5">
    <source>
        <dbReference type="ARBA" id="ARBA00022499"/>
    </source>
</evidence>
<dbReference type="Gene3D" id="1.20.5.170">
    <property type="match status" value="1"/>
</dbReference>
<evidence type="ECO:0000256" key="1">
    <source>
        <dbReference type="ARBA" id="ARBA00004123"/>
    </source>
</evidence>
<keyword evidence="6" id="KW-0832">Ubl conjugation</keyword>
<evidence type="ECO:0000256" key="8">
    <source>
        <dbReference type="ARBA" id="ARBA00023125"/>
    </source>
</evidence>
<evidence type="ECO:0000256" key="11">
    <source>
        <dbReference type="ARBA" id="ARBA00023242"/>
    </source>
</evidence>
<comment type="function">
    <text evidence="12">Acts as a transcriptional activator which regulates the expression of several rod-specific genes, including RHO and PDE6B. Also functions as a transcriptional coactivator, stimulating transcription mediated by the transcription factor CRX and NR2E3. Binds to the rhodopsin promoter in a sequence-specific manner.</text>
</comment>
<keyword evidence="15" id="KW-0175">Coiled coil</keyword>
<keyword evidence="10" id="KW-0804">Transcription</keyword>
<dbReference type="PANTHER" id="PTHR10129">
    <property type="entry name" value="TRANSCRIPTION FACTOR MAF"/>
    <property type="match status" value="1"/>
</dbReference>
<comment type="subunit">
    <text evidence="13">Interacts with FIZ1; this interaction represses transactivation. Interacts (via the leucine-zipper domain) with CRX.</text>
</comment>
<reference evidence="18 19" key="1">
    <citation type="submission" date="2020-08" db="EMBL/GenBank/DDBJ databases">
        <authorList>
            <person name="Hejnol A."/>
        </authorList>
    </citation>
    <scope>NUCLEOTIDE SEQUENCE [LARGE SCALE GENOMIC DNA]</scope>
</reference>
<feature type="region of interest" description="Disordered" evidence="16">
    <location>
        <begin position="15"/>
        <end position="42"/>
    </location>
</feature>
<keyword evidence="4" id="KW-0963">Cytoplasm</keyword>
<dbReference type="PANTHER" id="PTHR10129:SF48">
    <property type="entry name" value="MAF-S, ISOFORM B"/>
    <property type="match status" value="1"/>
</dbReference>
<dbReference type="InterPro" id="IPR024874">
    <property type="entry name" value="Transcription_factor_Maf_fam"/>
</dbReference>
<dbReference type="AlphaFoldDB" id="A0A7I8VLF5"/>
<dbReference type="OrthoDB" id="5974330at2759"/>
<dbReference type="GO" id="GO:0000981">
    <property type="term" value="F:DNA-binding transcription factor activity, RNA polymerase II-specific"/>
    <property type="evidence" value="ECO:0007669"/>
    <property type="project" value="TreeGrafter"/>
</dbReference>
<keyword evidence="11" id="KW-0539">Nucleus</keyword>
<dbReference type="EMBL" id="CAJFCJ010000007">
    <property type="protein sequence ID" value="CAD5117113.1"/>
    <property type="molecule type" value="Genomic_DNA"/>
</dbReference>
<dbReference type="SUPFAM" id="SSF47454">
    <property type="entry name" value="A DNA-binding domain in eukaryotic transcription factors"/>
    <property type="match status" value="1"/>
</dbReference>
<organism evidence="18 19">
    <name type="scientific">Dimorphilus gyrociliatus</name>
    <dbReference type="NCBI Taxonomy" id="2664684"/>
    <lineage>
        <taxon>Eukaryota</taxon>
        <taxon>Metazoa</taxon>
        <taxon>Spiralia</taxon>
        <taxon>Lophotrochozoa</taxon>
        <taxon>Annelida</taxon>
        <taxon>Polychaeta</taxon>
        <taxon>Polychaeta incertae sedis</taxon>
        <taxon>Dinophilidae</taxon>
        <taxon>Dimorphilus</taxon>
    </lineage>
</organism>
<evidence type="ECO:0000256" key="3">
    <source>
        <dbReference type="ARBA" id="ARBA00022473"/>
    </source>
</evidence>
<dbReference type="GO" id="GO:0005737">
    <property type="term" value="C:cytoplasm"/>
    <property type="evidence" value="ECO:0007669"/>
    <property type="project" value="UniProtKB-SubCell"/>
</dbReference>
<protein>
    <recommendedName>
        <fullName evidence="14">Neural retina-specific leucine zipper protein</fullName>
    </recommendedName>
</protein>
<keyword evidence="19" id="KW-1185">Reference proteome</keyword>
<evidence type="ECO:0000256" key="15">
    <source>
        <dbReference type="SAM" id="Coils"/>
    </source>
</evidence>
<comment type="caution">
    <text evidence="18">The sequence shown here is derived from an EMBL/GenBank/DDBJ whole genome shotgun (WGS) entry which is preliminary data.</text>
</comment>
<keyword evidence="5" id="KW-1017">Isopeptide bond</keyword>
<dbReference type="FunFam" id="1.20.5.170:FF:000071">
    <property type="entry name" value="Neural retina-specific leucine zipper protein"/>
    <property type="match status" value="1"/>
</dbReference>
<evidence type="ECO:0000256" key="9">
    <source>
        <dbReference type="ARBA" id="ARBA00023159"/>
    </source>
</evidence>
<evidence type="ECO:0000256" key="13">
    <source>
        <dbReference type="ARBA" id="ARBA00066263"/>
    </source>
</evidence>
<sequence length="202" mass="23508">MNELSDDILALINGISSNDDEQTSPVHSSSYPSSPESDFYASSASSLDIHQCRLPTDHKEINVEELIKMVGEQPLQNEPTKLNMTDMQLVSLSVKELNRQLQGLSKDEITRIKQRRRTLKNRGYAHNCRNKRLQQKADLEKVNQSVLCQFQELKNQLNVAKEEIDSLRRERDYFKKERDYYKTEFERQQLTSIPMSPESVIF</sequence>
<dbReference type="InterPro" id="IPR004826">
    <property type="entry name" value="bZIP_Maf"/>
</dbReference>
<evidence type="ECO:0000256" key="10">
    <source>
        <dbReference type="ARBA" id="ARBA00023163"/>
    </source>
</evidence>
<keyword evidence="3" id="KW-0217">Developmental protein</keyword>
<feature type="coiled-coil region" evidence="15">
    <location>
        <begin position="136"/>
        <end position="177"/>
    </location>
</feature>
<keyword evidence="7" id="KW-0805">Transcription regulation</keyword>
<accession>A0A7I8VLF5</accession>
<evidence type="ECO:0000259" key="17">
    <source>
        <dbReference type="Pfam" id="PF03131"/>
    </source>
</evidence>
<dbReference type="GO" id="GO:0005634">
    <property type="term" value="C:nucleus"/>
    <property type="evidence" value="ECO:0007669"/>
    <property type="project" value="UniProtKB-SubCell"/>
</dbReference>
<dbReference type="GO" id="GO:0045944">
    <property type="term" value="P:positive regulation of transcription by RNA polymerase II"/>
    <property type="evidence" value="ECO:0007669"/>
    <property type="project" value="UniProtKB-ARBA"/>
</dbReference>